<proteinExistence type="predicted"/>
<sequence length="216" mass="23141">MRFRTGSTLAVIAAAGLLAGTVIQAQAAEVGFLEMLFGARPAPAPQQAPQAQAPQPAQDRAVYRRATPRLGSARHRLQTRYAALPVRIRVKEIKELEVSPRQTAIDMKGGAAAALLKDETLLPGDIVVLNTGAKVFTGNPDKRHALRDFESVQTSRFVSKGTRKQLAGLFTPVGATPASEARRVVARGPQSTPPIATPIPPQQTAMRVINVWKTAQ</sequence>
<organism evidence="2 3">
    <name type="scientific">Methylobacterium brachiatum</name>
    <dbReference type="NCBI Taxonomy" id="269660"/>
    <lineage>
        <taxon>Bacteria</taxon>
        <taxon>Pseudomonadati</taxon>
        <taxon>Pseudomonadota</taxon>
        <taxon>Alphaproteobacteria</taxon>
        <taxon>Hyphomicrobiales</taxon>
        <taxon>Methylobacteriaceae</taxon>
        <taxon>Methylobacterium</taxon>
    </lineage>
</organism>
<dbReference type="AlphaFoldDB" id="A0AAJ1TR18"/>
<feature type="chain" id="PRO_5042469713" evidence="1">
    <location>
        <begin position="28"/>
        <end position="216"/>
    </location>
</feature>
<evidence type="ECO:0000313" key="2">
    <source>
        <dbReference type="EMBL" id="MDQ0541577.1"/>
    </source>
</evidence>
<gene>
    <name evidence="2" type="ORF">QO001_000485</name>
</gene>
<dbReference type="Proteomes" id="UP001223420">
    <property type="component" value="Unassembled WGS sequence"/>
</dbReference>
<keyword evidence="1" id="KW-0732">Signal</keyword>
<reference evidence="2" key="1">
    <citation type="submission" date="2023-07" db="EMBL/GenBank/DDBJ databases">
        <title>Genomic Encyclopedia of Type Strains, Phase IV (KMG-IV): sequencing the most valuable type-strain genomes for metagenomic binning, comparative biology and taxonomic classification.</title>
        <authorList>
            <person name="Goeker M."/>
        </authorList>
    </citation>
    <scope>NUCLEOTIDE SEQUENCE</scope>
    <source>
        <strain evidence="2">DSM 19569</strain>
    </source>
</reference>
<protein>
    <submittedName>
        <fullName evidence="2">Uncharacterized protein</fullName>
    </submittedName>
</protein>
<accession>A0AAJ1TR18</accession>
<name>A0AAJ1TR18_9HYPH</name>
<dbReference type="RefSeq" id="WP_230364963.1">
    <property type="nucleotide sequence ID" value="NZ_JAJALK010000001.1"/>
</dbReference>
<evidence type="ECO:0000313" key="3">
    <source>
        <dbReference type="Proteomes" id="UP001223420"/>
    </source>
</evidence>
<dbReference type="EMBL" id="JAUSWL010000001">
    <property type="protein sequence ID" value="MDQ0541577.1"/>
    <property type="molecule type" value="Genomic_DNA"/>
</dbReference>
<feature type="signal peptide" evidence="1">
    <location>
        <begin position="1"/>
        <end position="27"/>
    </location>
</feature>
<comment type="caution">
    <text evidence="2">The sequence shown here is derived from an EMBL/GenBank/DDBJ whole genome shotgun (WGS) entry which is preliminary data.</text>
</comment>
<evidence type="ECO:0000256" key="1">
    <source>
        <dbReference type="SAM" id="SignalP"/>
    </source>
</evidence>